<dbReference type="EMBL" id="ML979009">
    <property type="protein sequence ID" value="KAF1923180.1"/>
    <property type="molecule type" value="Genomic_DNA"/>
</dbReference>
<dbReference type="OrthoDB" id="3799489at2759"/>
<name>A0A6A5R7K1_9PLEO</name>
<feature type="region of interest" description="Disordered" evidence="1">
    <location>
        <begin position="34"/>
        <end position="58"/>
    </location>
</feature>
<dbReference type="GeneID" id="54347996"/>
<gene>
    <name evidence="2" type="ORF">M421DRAFT_407503</name>
</gene>
<dbReference type="RefSeq" id="XP_033443433.1">
    <property type="nucleotide sequence ID" value="XM_033590332.1"/>
</dbReference>
<dbReference type="Proteomes" id="UP000800082">
    <property type="component" value="Unassembled WGS sequence"/>
</dbReference>
<evidence type="ECO:0000313" key="3">
    <source>
        <dbReference type="Proteomes" id="UP000800082"/>
    </source>
</evidence>
<dbReference type="AlphaFoldDB" id="A0A6A5R7K1"/>
<organism evidence="2 3">
    <name type="scientific">Didymella exigua CBS 183.55</name>
    <dbReference type="NCBI Taxonomy" id="1150837"/>
    <lineage>
        <taxon>Eukaryota</taxon>
        <taxon>Fungi</taxon>
        <taxon>Dikarya</taxon>
        <taxon>Ascomycota</taxon>
        <taxon>Pezizomycotina</taxon>
        <taxon>Dothideomycetes</taxon>
        <taxon>Pleosporomycetidae</taxon>
        <taxon>Pleosporales</taxon>
        <taxon>Pleosporineae</taxon>
        <taxon>Didymellaceae</taxon>
        <taxon>Didymella</taxon>
    </lineage>
</organism>
<feature type="compositionally biased region" description="Acidic residues" evidence="1">
    <location>
        <begin position="154"/>
        <end position="165"/>
    </location>
</feature>
<accession>A0A6A5R7K1</accession>
<keyword evidence="3" id="KW-1185">Reference proteome</keyword>
<protein>
    <submittedName>
        <fullName evidence="2">Uncharacterized protein</fullName>
    </submittedName>
</protein>
<sequence>MCNKATKLGKKREVGGECETRSVRVKQRKVQSMFKGSYARSRGSANENNRKVGTPGVSGNRIPLSAPFERMKLLDVSQVIFHQYTSLRLRFNSNDRAIGHIIQITCKLPTRHHGEKVMASDQDYVVDTKAAQLKAEEKTLVANLYAAALHEDSSSDEVDDDEPEDNAVHNTRRVTHHEPPQRSMSTNYRGNGVQETLCRHPDYPSLVQAAVRLPHPSDRGWHEQFDELPESNAGTTTPNRIDSQKRQELPWVLVTGKPYGFERGEGQWEKTLELDFFFRLLDPVTNTYQEALHCFKFLKEIHSNDQPVEVGQDAEYVKLRSWGRWTIVEICALYTAINKFRRINGVKQSVICCAELFNSALRAVLDELNAAGNKERRTDVIRSMIRNASSTRYRPLFNLAAECAAMRARRELPIR</sequence>
<proteinExistence type="predicted"/>
<evidence type="ECO:0000313" key="2">
    <source>
        <dbReference type="EMBL" id="KAF1923180.1"/>
    </source>
</evidence>
<evidence type="ECO:0000256" key="1">
    <source>
        <dbReference type="SAM" id="MobiDB-lite"/>
    </source>
</evidence>
<reference evidence="2" key="1">
    <citation type="journal article" date="2020" name="Stud. Mycol.">
        <title>101 Dothideomycetes genomes: a test case for predicting lifestyles and emergence of pathogens.</title>
        <authorList>
            <person name="Haridas S."/>
            <person name="Albert R."/>
            <person name="Binder M."/>
            <person name="Bloem J."/>
            <person name="Labutti K."/>
            <person name="Salamov A."/>
            <person name="Andreopoulos B."/>
            <person name="Baker S."/>
            <person name="Barry K."/>
            <person name="Bills G."/>
            <person name="Bluhm B."/>
            <person name="Cannon C."/>
            <person name="Castanera R."/>
            <person name="Culley D."/>
            <person name="Daum C."/>
            <person name="Ezra D."/>
            <person name="Gonzalez J."/>
            <person name="Henrissat B."/>
            <person name="Kuo A."/>
            <person name="Liang C."/>
            <person name="Lipzen A."/>
            <person name="Lutzoni F."/>
            <person name="Magnuson J."/>
            <person name="Mondo S."/>
            <person name="Nolan M."/>
            <person name="Ohm R."/>
            <person name="Pangilinan J."/>
            <person name="Park H.-J."/>
            <person name="Ramirez L."/>
            <person name="Alfaro M."/>
            <person name="Sun H."/>
            <person name="Tritt A."/>
            <person name="Yoshinaga Y."/>
            <person name="Zwiers L.-H."/>
            <person name="Turgeon B."/>
            <person name="Goodwin S."/>
            <person name="Spatafora J."/>
            <person name="Crous P."/>
            <person name="Grigoriev I."/>
        </authorList>
    </citation>
    <scope>NUCLEOTIDE SEQUENCE</scope>
    <source>
        <strain evidence="2">CBS 183.55</strain>
    </source>
</reference>
<feature type="region of interest" description="Disordered" evidence="1">
    <location>
        <begin position="151"/>
        <end position="188"/>
    </location>
</feature>